<dbReference type="PANTHER" id="PTHR43792:SF1">
    <property type="entry name" value="N-ACETYLTRANSFERASE DOMAIN-CONTAINING PROTEIN"/>
    <property type="match status" value="1"/>
</dbReference>
<dbReference type="InterPro" id="IPR000182">
    <property type="entry name" value="GNAT_dom"/>
</dbReference>
<gene>
    <name evidence="2" type="ORF">PUV54_16335</name>
</gene>
<dbReference type="GO" id="GO:0016747">
    <property type="term" value="F:acyltransferase activity, transferring groups other than amino-acyl groups"/>
    <property type="evidence" value="ECO:0007669"/>
    <property type="project" value="InterPro"/>
</dbReference>
<organism evidence="2 3">
    <name type="scientific">Hyphococcus flavus</name>
    <dbReference type="NCBI Taxonomy" id="1866326"/>
    <lineage>
        <taxon>Bacteria</taxon>
        <taxon>Pseudomonadati</taxon>
        <taxon>Pseudomonadota</taxon>
        <taxon>Alphaproteobacteria</taxon>
        <taxon>Parvularculales</taxon>
        <taxon>Parvularculaceae</taxon>
        <taxon>Hyphococcus</taxon>
    </lineage>
</organism>
<proteinExistence type="predicted"/>
<evidence type="ECO:0000259" key="1">
    <source>
        <dbReference type="PROSITE" id="PS51186"/>
    </source>
</evidence>
<dbReference type="RefSeq" id="WP_274493409.1">
    <property type="nucleotide sequence ID" value="NZ_CP118166.1"/>
</dbReference>
<reference evidence="2" key="1">
    <citation type="submission" date="2023-02" db="EMBL/GenBank/DDBJ databases">
        <title>Genome sequence of Hyphococcus flavus.</title>
        <authorList>
            <person name="Rong J.-C."/>
            <person name="Zhao Q."/>
            <person name="Yi M."/>
            <person name="Wu J.-Y."/>
        </authorList>
    </citation>
    <scope>NUCLEOTIDE SEQUENCE</scope>
    <source>
        <strain evidence="2">MCCC 1K03223</strain>
    </source>
</reference>
<protein>
    <submittedName>
        <fullName evidence="2">GNAT family N-acetyltransferase</fullName>
    </submittedName>
</protein>
<dbReference type="AlphaFoldDB" id="A0AAE9ZIE2"/>
<dbReference type="SUPFAM" id="SSF55729">
    <property type="entry name" value="Acyl-CoA N-acyltransferases (Nat)"/>
    <property type="match status" value="1"/>
</dbReference>
<dbReference type="PROSITE" id="PS51186">
    <property type="entry name" value="GNAT"/>
    <property type="match status" value="1"/>
</dbReference>
<dbReference type="InterPro" id="IPR051531">
    <property type="entry name" value="N-acetyltransferase"/>
</dbReference>
<dbReference type="Proteomes" id="UP001214043">
    <property type="component" value="Chromosome"/>
</dbReference>
<evidence type="ECO:0000313" key="2">
    <source>
        <dbReference type="EMBL" id="WDI31521.1"/>
    </source>
</evidence>
<dbReference type="PANTHER" id="PTHR43792">
    <property type="entry name" value="GNAT FAMILY, PUTATIVE (AFU_ORTHOLOGUE AFUA_3G00765)-RELATED-RELATED"/>
    <property type="match status" value="1"/>
</dbReference>
<dbReference type="KEGG" id="hfl:PUV54_16335"/>
<keyword evidence="3" id="KW-1185">Reference proteome</keyword>
<accession>A0AAE9ZIE2</accession>
<dbReference type="Gene3D" id="3.40.630.30">
    <property type="match status" value="1"/>
</dbReference>
<dbReference type="InterPro" id="IPR016181">
    <property type="entry name" value="Acyl_CoA_acyltransferase"/>
</dbReference>
<feature type="domain" description="N-acetyltransferase" evidence="1">
    <location>
        <begin position="22"/>
        <end position="184"/>
    </location>
</feature>
<sequence>MKEAIVRLPWNGAAPVVETDRLRLREYRLSDWSDVRDMWKHPDVTKFFGGKPAPDELSWTKFLRKAGHWLLLGYGYWAVEDKHSGAFIGEAGFGDYKRDIYPSLGADPEIGWAIAPDFHGRGYASEAALAATAWADAAFGTRRLCCIISPGNDASIRVARKCGFHESARATYNDDPIIIFHRDPQ</sequence>
<evidence type="ECO:0000313" key="3">
    <source>
        <dbReference type="Proteomes" id="UP001214043"/>
    </source>
</evidence>
<name>A0AAE9ZIE2_9PROT</name>
<dbReference type="Pfam" id="PF13302">
    <property type="entry name" value="Acetyltransf_3"/>
    <property type="match status" value="1"/>
</dbReference>
<dbReference type="EMBL" id="CP118166">
    <property type="protein sequence ID" value="WDI31521.1"/>
    <property type="molecule type" value="Genomic_DNA"/>
</dbReference>